<dbReference type="GO" id="GO:0005829">
    <property type="term" value="C:cytosol"/>
    <property type="evidence" value="ECO:0007669"/>
    <property type="project" value="TreeGrafter"/>
</dbReference>
<dbReference type="SUPFAM" id="SSF82657">
    <property type="entry name" value="BolA-like"/>
    <property type="match status" value="1"/>
</dbReference>
<proteinExistence type="inferred from homology"/>
<dbReference type="AlphaFoldDB" id="R1FA60"/>
<organism evidence="3 4">
    <name type="scientific">Aeromonas molluscorum 848</name>
    <dbReference type="NCBI Taxonomy" id="1268236"/>
    <lineage>
        <taxon>Bacteria</taxon>
        <taxon>Pseudomonadati</taxon>
        <taxon>Pseudomonadota</taxon>
        <taxon>Gammaproteobacteria</taxon>
        <taxon>Aeromonadales</taxon>
        <taxon>Aeromonadaceae</taxon>
        <taxon>Aeromonas</taxon>
    </lineage>
</organism>
<evidence type="ECO:0000313" key="4">
    <source>
        <dbReference type="Proteomes" id="UP000013526"/>
    </source>
</evidence>
<dbReference type="PIRSF" id="PIRSF003113">
    <property type="entry name" value="BolA"/>
    <property type="match status" value="1"/>
</dbReference>
<sequence length="104" mass="11556">MNTQDTIIQRLSEALNPGHLDVFNESHMHRTEPGAESHFKVVIVSQAFAGQRLISRHRQVNQLLADLLAGPVHALALHTYTEEEWQQKGVAPRSPVCASKLGPQ</sequence>
<accession>R1FA60</accession>
<comment type="similarity">
    <text evidence="1 2">Belongs to the BolA/IbaG family.</text>
</comment>
<name>R1FA60_9GAMM</name>
<dbReference type="PANTHER" id="PTHR46229:SF2">
    <property type="entry name" value="BOLA-LIKE PROTEIN 1"/>
    <property type="match status" value="1"/>
</dbReference>
<evidence type="ECO:0000256" key="2">
    <source>
        <dbReference type="RuleBase" id="RU003860"/>
    </source>
</evidence>
<dbReference type="RefSeq" id="WP_005893320.1">
    <property type="nucleotide sequence ID" value="NZ_AQGQ01000009.1"/>
</dbReference>
<dbReference type="EMBL" id="AQGQ01000009">
    <property type="protein sequence ID" value="EOD56542.1"/>
    <property type="molecule type" value="Genomic_DNA"/>
</dbReference>
<keyword evidence="4" id="KW-1185">Reference proteome</keyword>
<gene>
    <name evidence="3" type="ORF">G113_03079</name>
</gene>
<dbReference type="InterPro" id="IPR036065">
    <property type="entry name" value="BolA-like_sf"/>
</dbReference>
<dbReference type="Pfam" id="PF01722">
    <property type="entry name" value="BolA"/>
    <property type="match status" value="1"/>
</dbReference>
<protein>
    <submittedName>
        <fullName evidence="3">RNA polymerase sigma factor</fullName>
    </submittedName>
</protein>
<dbReference type="Gene3D" id="3.30.300.90">
    <property type="entry name" value="BolA-like"/>
    <property type="match status" value="1"/>
</dbReference>
<evidence type="ECO:0000313" key="3">
    <source>
        <dbReference type="EMBL" id="EOD56542.1"/>
    </source>
</evidence>
<dbReference type="OrthoDB" id="9801469at2"/>
<dbReference type="PANTHER" id="PTHR46229">
    <property type="entry name" value="BOLA TRANSCRIPTION REGULATOR"/>
    <property type="match status" value="1"/>
</dbReference>
<dbReference type="Proteomes" id="UP000013526">
    <property type="component" value="Unassembled WGS sequence"/>
</dbReference>
<dbReference type="PATRIC" id="fig|1268236.3.peg.618"/>
<dbReference type="InterPro" id="IPR002634">
    <property type="entry name" value="BolA"/>
</dbReference>
<comment type="caution">
    <text evidence="3">The sequence shown here is derived from an EMBL/GenBank/DDBJ whole genome shotgun (WGS) entry which is preliminary data.</text>
</comment>
<evidence type="ECO:0000256" key="1">
    <source>
        <dbReference type="ARBA" id="ARBA00005578"/>
    </source>
</evidence>
<reference evidence="3 4" key="1">
    <citation type="journal article" date="2013" name="Genome Announc.">
        <title>Draft Genome Sequence of Aeromonas molluscorum Strain 848TT, Isolated from Bivalve Molluscs.</title>
        <authorList>
            <person name="Spataro N."/>
            <person name="Farfan M."/>
            <person name="Albarral V."/>
            <person name="Sanglas A."/>
            <person name="Loren J.G."/>
            <person name="Fuste M.C."/>
            <person name="Bosch E."/>
        </authorList>
    </citation>
    <scope>NUCLEOTIDE SEQUENCE [LARGE SCALE GENOMIC DNA]</scope>
    <source>
        <strain evidence="3 4">848</strain>
    </source>
</reference>
<dbReference type="GO" id="GO:0006351">
    <property type="term" value="P:DNA-templated transcription"/>
    <property type="evidence" value="ECO:0007669"/>
    <property type="project" value="TreeGrafter"/>
</dbReference>
<dbReference type="InterPro" id="IPR050961">
    <property type="entry name" value="BolA/IbaG_stress_morph_reg"/>
</dbReference>